<dbReference type="GO" id="GO:0009014">
    <property type="term" value="F:succinyl-diaminopimelate desuccinylase activity"/>
    <property type="evidence" value="ECO:0007669"/>
    <property type="project" value="UniProtKB-EC"/>
</dbReference>
<keyword evidence="4" id="KW-0862">Zinc</keyword>
<dbReference type="Gene3D" id="3.30.70.360">
    <property type="match status" value="1"/>
</dbReference>
<sequence>MMQTLLESKTMQAALEYLKEDDARTLKEHLELVAIPAPSNHEELRAKDMLRRFTELGLEDVHMDEVGNVLGTVKGKLGSPVVMLAGHLDTVFPASVDLTPKIIDGIVHAPGITDDTRALAELLTIVRAIKETGITPIGDLVFCANVGEEGLGDLRGVKHIFGKKNNIDAFISIDNPKIGAVVNKGIGSYRYRFNFIARGGHSFSDFGQPSAIHALGIAIAKIAQFKVPQFPKTTYNVGVVEGGTSVNTIAAKASFLLDIRSDSQEELKRFSSLAIEAAQEAVEEENRLRPHEDKAKVIVEQIGDRPSGTQPDDCLIVNIASAAIMAMGLKAEVRPSSSTDANVPISLGIPAITVGCGGRSGGSHTEQEWFDPKDAYKGPQKNLLMVMAMVGMDGVQEAMMPKFKS</sequence>
<keyword evidence="2" id="KW-0479">Metal-binding</keyword>
<feature type="domain" description="Peptidase M20 dimerisation" evidence="5">
    <location>
        <begin position="187"/>
        <end position="282"/>
    </location>
</feature>
<comment type="cofactor">
    <cofactor evidence="1">
        <name>Zn(2+)</name>
        <dbReference type="ChEBI" id="CHEBI:29105"/>
    </cofactor>
</comment>
<reference evidence="6" key="1">
    <citation type="submission" date="2019-08" db="EMBL/GenBank/DDBJ databases">
        <authorList>
            <person name="Kucharzyk K."/>
            <person name="Murdoch R.W."/>
            <person name="Higgins S."/>
            <person name="Loffler F."/>
        </authorList>
    </citation>
    <scope>NUCLEOTIDE SEQUENCE</scope>
</reference>
<proteinExistence type="predicted"/>
<dbReference type="EC" id="3.5.1.18" evidence="6"/>
<gene>
    <name evidence="6" type="primary">dapE_17</name>
    <name evidence="6" type="ORF">SDC9_48474</name>
</gene>
<dbReference type="PROSITE" id="PS00758">
    <property type="entry name" value="ARGE_DAPE_CPG2_1"/>
    <property type="match status" value="1"/>
</dbReference>
<comment type="caution">
    <text evidence="6">The sequence shown here is derived from an EMBL/GenBank/DDBJ whole genome shotgun (WGS) entry which is preliminary data.</text>
</comment>
<evidence type="ECO:0000259" key="5">
    <source>
        <dbReference type="Pfam" id="PF07687"/>
    </source>
</evidence>
<protein>
    <submittedName>
        <fullName evidence="6">Succinyl-diaminopimelate desuccinylase</fullName>
        <ecNumber evidence="6">3.5.1.18</ecNumber>
    </submittedName>
</protein>
<evidence type="ECO:0000256" key="2">
    <source>
        <dbReference type="ARBA" id="ARBA00022723"/>
    </source>
</evidence>
<evidence type="ECO:0000313" key="6">
    <source>
        <dbReference type="EMBL" id="MPM02229.1"/>
    </source>
</evidence>
<dbReference type="AlphaFoldDB" id="A0A644WF53"/>
<dbReference type="PANTHER" id="PTHR43808">
    <property type="entry name" value="ACETYLORNITHINE DEACETYLASE"/>
    <property type="match status" value="1"/>
</dbReference>
<dbReference type="PANTHER" id="PTHR43808:SF17">
    <property type="entry name" value="PEPTIDASE M20"/>
    <property type="match status" value="1"/>
</dbReference>
<organism evidence="6">
    <name type="scientific">bioreactor metagenome</name>
    <dbReference type="NCBI Taxonomy" id="1076179"/>
    <lineage>
        <taxon>unclassified sequences</taxon>
        <taxon>metagenomes</taxon>
        <taxon>ecological metagenomes</taxon>
    </lineage>
</organism>
<dbReference type="InterPro" id="IPR050072">
    <property type="entry name" value="Peptidase_M20A"/>
</dbReference>
<dbReference type="EMBL" id="VSSQ01000854">
    <property type="protein sequence ID" value="MPM02229.1"/>
    <property type="molecule type" value="Genomic_DNA"/>
</dbReference>
<dbReference type="Pfam" id="PF07687">
    <property type="entry name" value="M20_dimer"/>
    <property type="match status" value="1"/>
</dbReference>
<dbReference type="InterPro" id="IPR036264">
    <property type="entry name" value="Bact_exopeptidase_dim_dom"/>
</dbReference>
<dbReference type="SUPFAM" id="SSF55031">
    <property type="entry name" value="Bacterial exopeptidase dimerisation domain"/>
    <property type="match status" value="1"/>
</dbReference>
<dbReference type="InterPro" id="IPR002933">
    <property type="entry name" value="Peptidase_M20"/>
</dbReference>
<accession>A0A644WF53</accession>
<evidence type="ECO:0000256" key="4">
    <source>
        <dbReference type="ARBA" id="ARBA00022833"/>
    </source>
</evidence>
<dbReference type="InterPro" id="IPR001261">
    <property type="entry name" value="ArgE/DapE_CS"/>
</dbReference>
<evidence type="ECO:0000256" key="1">
    <source>
        <dbReference type="ARBA" id="ARBA00001947"/>
    </source>
</evidence>
<evidence type="ECO:0000256" key="3">
    <source>
        <dbReference type="ARBA" id="ARBA00022801"/>
    </source>
</evidence>
<dbReference type="GO" id="GO:0046872">
    <property type="term" value="F:metal ion binding"/>
    <property type="evidence" value="ECO:0007669"/>
    <property type="project" value="UniProtKB-KW"/>
</dbReference>
<dbReference type="InterPro" id="IPR011650">
    <property type="entry name" value="Peptidase_M20_dimer"/>
</dbReference>
<dbReference type="SUPFAM" id="SSF53187">
    <property type="entry name" value="Zn-dependent exopeptidases"/>
    <property type="match status" value="1"/>
</dbReference>
<dbReference type="Pfam" id="PF01546">
    <property type="entry name" value="Peptidase_M20"/>
    <property type="match status" value="1"/>
</dbReference>
<dbReference type="Gene3D" id="3.40.630.10">
    <property type="entry name" value="Zn peptidases"/>
    <property type="match status" value="1"/>
</dbReference>
<keyword evidence="3 6" id="KW-0378">Hydrolase</keyword>
<name>A0A644WF53_9ZZZZ</name>